<evidence type="ECO:0000256" key="2">
    <source>
        <dbReference type="ARBA" id="ARBA00022606"/>
    </source>
</evidence>
<keyword evidence="5 9" id="KW-1133">Transmembrane helix</keyword>
<evidence type="ECO:0000256" key="1">
    <source>
        <dbReference type="ARBA" id="ARBA00004141"/>
    </source>
</evidence>
<evidence type="ECO:0000256" key="3">
    <source>
        <dbReference type="ARBA" id="ARBA00022692"/>
    </source>
</evidence>
<keyword evidence="7" id="KW-0675">Receptor</keyword>
<dbReference type="InterPro" id="IPR004117">
    <property type="entry name" value="7tm6_olfct_rcpt"/>
</dbReference>
<keyword evidence="3 9" id="KW-0812">Transmembrane</keyword>
<dbReference type="EMBL" id="AXCM01009458">
    <property type="status" value="NOT_ANNOTATED_CDS"/>
    <property type="molecule type" value="Genomic_DNA"/>
</dbReference>
<name>A0A182M456_9DIPT</name>
<keyword evidence="4" id="KW-0552">Olfaction</keyword>
<dbReference type="VEuPathDB" id="VectorBase:ACUA009020"/>
<dbReference type="GO" id="GO:0005886">
    <property type="term" value="C:plasma membrane"/>
    <property type="evidence" value="ECO:0007669"/>
    <property type="project" value="TreeGrafter"/>
</dbReference>
<feature type="transmembrane region" description="Helical" evidence="9">
    <location>
        <begin position="32"/>
        <end position="51"/>
    </location>
</feature>
<evidence type="ECO:0000313" key="11">
    <source>
        <dbReference type="Proteomes" id="UP000075883"/>
    </source>
</evidence>
<feature type="transmembrane region" description="Helical" evidence="9">
    <location>
        <begin position="274"/>
        <end position="294"/>
    </location>
</feature>
<organism evidence="10 11">
    <name type="scientific">Anopheles culicifacies</name>
    <dbReference type="NCBI Taxonomy" id="139723"/>
    <lineage>
        <taxon>Eukaryota</taxon>
        <taxon>Metazoa</taxon>
        <taxon>Ecdysozoa</taxon>
        <taxon>Arthropoda</taxon>
        <taxon>Hexapoda</taxon>
        <taxon>Insecta</taxon>
        <taxon>Pterygota</taxon>
        <taxon>Neoptera</taxon>
        <taxon>Endopterygota</taxon>
        <taxon>Diptera</taxon>
        <taxon>Nematocera</taxon>
        <taxon>Culicoidea</taxon>
        <taxon>Culicidae</taxon>
        <taxon>Anophelinae</taxon>
        <taxon>Anopheles</taxon>
        <taxon>culicifacies species complex</taxon>
    </lineage>
</organism>
<feature type="transmembrane region" description="Helical" evidence="9">
    <location>
        <begin position="122"/>
        <end position="142"/>
    </location>
</feature>
<dbReference type="PANTHER" id="PTHR21137:SF43">
    <property type="entry name" value="ODORANT RECEPTOR 47A-RELATED"/>
    <property type="match status" value="1"/>
</dbReference>
<evidence type="ECO:0000256" key="6">
    <source>
        <dbReference type="ARBA" id="ARBA00023136"/>
    </source>
</evidence>
<keyword evidence="11" id="KW-1185">Reference proteome</keyword>
<sequence>MSCVEDFLDAQMWYLRYCGVLREKSTLGGVRLNVCLGVLVVFMVLQSIYIFQHVNHFAMICDAIPTLVVCMVAISKFYIFVFHPAAMFALIDSFKALQRRATVEDLLLFRRSGKFHARLTKIYMTSALIVGWFYILSAIVTGVARSMAEGRVRFPHNYQHPLMFALTFLFNCDSIHMSIFISGSVDTCFSELATSVTIHFRLIQRRFQAVDFTATATAQDELAAVVAYHKDVLQLCLAMTNLFQYTVFYLLLLDSVLLCIIGYQFVIFMNTPRVLMLASMAFVMVLQAVIYCYHGSMMYDESLKVADAIYQSNWYEAPPAVQKLLRLCMMRAQKPIVTKGGFMKATLPTLKKVCARVSLGGVETLIRILRVAACLQSLWMTTLCSPWNQGQRDEYPSKALANFLYTSNFSTKGKWHTKFNGAAVFGGI</sequence>
<accession>A0A182M456</accession>
<comment type="subcellular location">
    <subcellularLocation>
        <location evidence="1">Membrane</location>
        <topology evidence="1">Multi-pass membrane protein</topology>
    </subcellularLocation>
</comment>
<dbReference type="GO" id="GO:0005549">
    <property type="term" value="F:odorant binding"/>
    <property type="evidence" value="ECO:0007669"/>
    <property type="project" value="InterPro"/>
</dbReference>
<dbReference type="GO" id="GO:0007165">
    <property type="term" value="P:signal transduction"/>
    <property type="evidence" value="ECO:0007669"/>
    <property type="project" value="UniProtKB-KW"/>
</dbReference>
<dbReference type="GO" id="GO:0004984">
    <property type="term" value="F:olfactory receptor activity"/>
    <property type="evidence" value="ECO:0007669"/>
    <property type="project" value="InterPro"/>
</dbReference>
<dbReference type="AlphaFoldDB" id="A0A182M456"/>
<keyword evidence="6 9" id="KW-0472">Membrane</keyword>
<reference evidence="11" key="1">
    <citation type="submission" date="2013-09" db="EMBL/GenBank/DDBJ databases">
        <title>The Genome Sequence of Anopheles culicifacies species A.</title>
        <authorList>
            <consortium name="The Broad Institute Genomics Platform"/>
            <person name="Neafsey D.E."/>
            <person name="Besansky N."/>
            <person name="Howell P."/>
            <person name="Walton C."/>
            <person name="Young S.K."/>
            <person name="Zeng Q."/>
            <person name="Gargeya S."/>
            <person name="Fitzgerald M."/>
            <person name="Haas B."/>
            <person name="Abouelleil A."/>
            <person name="Allen A.W."/>
            <person name="Alvarado L."/>
            <person name="Arachchi H.M."/>
            <person name="Berlin A.M."/>
            <person name="Chapman S.B."/>
            <person name="Gainer-Dewar J."/>
            <person name="Goldberg J."/>
            <person name="Griggs A."/>
            <person name="Gujja S."/>
            <person name="Hansen M."/>
            <person name="Howarth C."/>
            <person name="Imamovic A."/>
            <person name="Ireland A."/>
            <person name="Larimer J."/>
            <person name="McCowan C."/>
            <person name="Murphy C."/>
            <person name="Pearson M."/>
            <person name="Poon T.W."/>
            <person name="Priest M."/>
            <person name="Roberts A."/>
            <person name="Saif S."/>
            <person name="Shea T."/>
            <person name="Sisk P."/>
            <person name="Sykes S."/>
            <person name="Wortman J."/>
            <person name="Nusbaum C."/>
            <person name="Birren B."/>
        </authorList>
    </citation>
    <scope>NUCLEOTIDE SEQUENCE [LARGE SCALE GENOMIC DNA]</scope>
    <source>
        <strain evidence="11">A-37</strain>
    </source>
</reference>
<evidence type="ECO:0000256" key="8">
    <source>
        <dbReference type="ARBA" id="ARBA00023224"/>
    </source>
</evidence>
<dbReference type="Proteomes" id="UP000075883">
    <property type="component" value="Unassembled WGS sequence"/>
</dbReference>
<dbReference type="STRING" id="139723.A0A182M456"/>
<dbReference type="EnsemblMetazoa" id="ACUA009020-RA">
    <property type="protein sequence ID" value="ACUA009020-PA"/>
    <property type="gene ID" value="ACUA009020"/>
</dbReference>
<keyword evidence="2" id="KW-0716">Sensory transduction</keyword>
<reference evidence="10" key="2">
    <citation type="submission" date="2020-05" db="UniProtKB">
        <authorList>
            <consortium name="EnsemblMetazoa"/>
        </authorList>
    </citation>
    <scope>IDENTIFICATION</scope>
    <source>
        <strain evidence="10">A-37</strain>
    </source>
</reference>
<dbReference type="Pfam" id="PF02949">
    <property type="entry name" value="7tm_6"/>
    <property type="match status" value="1"/>
</dbReference>
<evidence type="ECO:0000256" key="5">
    <source>
        <dbReference type="ARBA" id="ARBA00022989"/>
    </source>
</evidence>
<feature type="transmembrane region" description="Helical" evidence="9">
    <location>
        <begin position="247"/>
        <end position="268"/>
    </location>
</feature>
<evidence type="ECO:0008006" key="12">
    <source>
        <dbReference type="Google" id="ProtNLM"/>
    </source>
</evidence>
<dbReference type="PANTHER" id="PTHR21137">
    <property type="entry name" value="ODORANT RECEPTOR"/>
    <property type="match status" value="1"/>
</dbReference>
<proteinExistence type="predicted"/>
<keyword evidence="8" id="KW-0807">Transducer</keyword>
<evidence type="ECO:0000256" key="4">
    <source>
        <dbReference type="ARBA" id="ARBA00022725"/>
    </source>
</evidence>
<evidence type="ECO:0000256" key="9">
    <source>
        <dbReference type="SAM" id="Phobius"/>
    </source>
</evidence>
<evidence type="ECO:0000313" key="10">
    <source>
        <dbReference type="EnsemblMetazoa" id="ACUA009020-PA"/>
    </source>
</evidence>
<feature type="transmembrane region" description="Helical" evidence="9">
    <location>
        <begin position="63"/>
        <end position="91"/>
    </location>
</feature>
<evidence type="ECO:0000256" key="7">
    <source>
        <dbReference type="ARBA" id="ARBA00023170"/>
    </source>
</evidence>
<protein>
    <recommendedName>
        <fullName evidence="12">Odorant receptor</fullName>
    </recommendedName>
</protein>